<evidence type="ECO:0000256" key="1">
    <source>
        <dbReference type="ARBA" id="ARBA00004167"/>
    </source>
</evidence>
<comment type="subcellular location">
    <subcellularLocation>
        <location evidence="1">Membrane</location>
        <topology evidence="1">Single-pass membrane protein</topology>
    </subcellularLocation>
</comment>
<feature type="transmembrane region" description="Helical" evidence="5">
    <location>
        <begin position="49"/>
        <end position="68"/>
    </location>
</feature>
<dbReference type="SUPFAM" id="SSF54427">
    <property type="entry name" value="NTF2-like"/>
    <property type="match status" value="1"/>
</dbReference>
<dbReference type="Pfam" id="PF04335">
    <property type="entry name" value="VirB8"/>
    <property type="match status" value="1"/>
</dbReference>
<keyword evidence="2 5" id="KW-0812">Transmembrane</keyword>
<dbReference type="InterPro" id="IPR032710">
    <property type="entry name" value="NTF2-like_dom_sf"/>
</dbReference>
<proteinExistence type="predicted"/>
<keyword evidence="3 5" id="KW-1133">Transmembrane helix</keyword>
<dbReference type="EMBL" id="JYHA01000029">
    <property type="protein sequence ID" value="KKB96701.1"/>
    <property type="molecule type" value="Genomic_DNA"/>
</dbReference>
<keyword evidence="4 5" id="KW-0472">Membrane</keyword>
<dbReference type="InterPro" id="IPR026264">
    <property type="entry name" value="VirB8/PtlE"/>
</dbReference>
<feature type="domain" description="Bacterial virulence protein VirB8" evidence="6">
    <location>
        <begin position="33"/>
        <end position="237"/>
    </location>
</feature>
<evidence type="ECO:0000256" key="2">
    <source>
        <dbReference type="ARBA" id="ARBA00022692"/>
    </source>
</evidence>
<dbReference type="GO" id="GO:0016020">
    <property type="term" value="C:membrane"/>
    <property type="evidence" value="ECO:0007669"/>
    <property type="project" value="UniProtKB-SubCell"/>
</dbReference>
<organism evidence="7 8">
    <name type="scientific">Candidatus Arcanibacter lacustris</name>
    <dbReference type="NCBI Taxonomy" id="1607817"/>
    <lineage>
        <taxon>Bacteria</taxon>
        <taxon>Pseudomonadati</taxon>
        <taxon>Pseudomonadota</taxon>
        <taxon>Alphaproteobacteria</taxon>
        <taxon>Rickettsiales</taxon>
        <taxon>Candidatus Arcanibacter</taxon>
    </lineage>
</organism>
<evidence type="ECO:0000256" key="3">
    <source>
        <dbReference type="ARBA" id="ARBA00022989"/>
    </source>
</evidence>
<evidence type="ECO:0000256" key="5">
    <source>
        <dbReference type="SAM" id="Phobius"/>
    </source>
</evidence>
<gene>
    <name evidence="7" type="primary">virB8</name>
    <name evidence="7" type="ORF">SZ25_00195</name>
</gene>
<dbReference type="AlphaFoldDB" id="A0A0F5MPX1"/>
<dbReference type="GO" id="GO:0030255">
    <property type="term" value="P:protein secretion by the type IV secretion system"/>
    <property type="evidence" value="ECO:0007669"/>
    <property type="project" value="InterPro"/>
</dbReference>
<dbReference type="InterPro" id="IPR007430">
    <property type="entry name" value="VirB8"/>
</dbReference>
<evidence type="ECO:0000256" key="4">
    <source>
        <dbReference type="ARBA" id="ARBA00023136"/>
    </source>
</evidence>
<dbReference type="PIRSF" id="PIRSF003299">
    <property type="entry name" value="VirB8_PtlE"/>
    <property type="match status" value="1"/>
</dbReference>
<dbReference type="CDD" id="cd16424">
    <property type="entry name" value="VirB8"/>
    <property type="match status" value="1"/>
</dbReference>
<name>A0A0F5MPX1_9RICK</name>
<evidence type="ECO:0000259" key="6">
    <source>
        <dbReference type="Pfam" id="PF04335"/>
    </source>
</evidence>
<dbReference type="Gene3D" id="3.10.450.230">
    <property type="entry name" value="VirB8 protein"/>
    <property type="match status" value="1"/>
</dbReference>
<evidence type="ECO:0000313" key="7">
    <source>
        <dbReference type="EMBL" id="KKB96701.1"/>
    </source>
</evidence>
<dbReference type="Proteomes" id="UP000033358">
    <property type="component" value="Unassembled WGS sequence"/>
</dbReference>
<comment type="caution">
    <text evidence="7">The sequence shown here is derived from an EMBL/GenBank/DDBJ whole genome shotgun (WGS) entry which is preliminary data.</text>
</comment>
<protein>
    <submittedName>
        <fullName evidence="7">Type IV secretion system protein virB8</fullName>
    </submittedName>
</protein>
<sequence>MENLKNLFKKSLSSNKDKNTAVDKKNEDIAELRNWYNNRNESLLIQRNILILLVMVAVIVIVSSVFVVDNIASSKTIQPFVVEIEDKTGITNLVNPLARTEVSKDQAISTYFITKYIRSRESYDPLNYQRNYRTIVRLLSATKVYDKFWGYINSNATNPISNYGDKNSTSIKFRSIQYLEDGQVQARFSVFENGGLKRSFPKIVTLKFEFDTFDYTQEEREVNPLGFQITSYKVDDEILS</sequence>
<evidence type="ECO:0000313" key="8">
    <source>
        <dbReference type="Proteomes" id="UP000033358"/>
    </source>
</evidence>
<accession>A0A0F5MPX1</accession>
<keyword evidence="8" id="KW-1185">Reference proteome</keyword>
<reference evidence="7 8" key="1">
    <citation type="submission" date="2015-02" db="EMBL/GenBank/DDBJ databases">
        <title>Single cell genomics of a rare environmental alphaproteobacterium provides unique insights into Rickettsiaceae evolution.</title>
        <authorList>
            <person name="Martijn J."/>
            <person name="Schulz F."/>
            <person name="Zaremba-Niedzwiedzka K."/>
            <person name="Viklund J."/>
            <person name="Stepanauskas R."/>
            <person name="Andersson S.G.E."/>
            <person name="Horn M."/>
            <person name="Guy L."/>
            <person name="Ettema T.J.G."/>
        </authorList>
    </citation>
    <scope>NUCLEOTIDE SEQUENCE [LARGE SCALE GENOMIC DNA]</scope>
    <source>
        <strain evidence="7 8">SCGC AAA041-L04</strain>
    </source>
</reference>